<dbReference type="EMBL" id="PVWQ01000017">
    <property type="protein sequence ID" value="RDW61157.1"/>
    <property type="molecule type" value="Genomic_DNA"/>
</dbReference>
<dbReference type="GeneID" id="38121025"/>
<evidence type="ECO:0000313" key="4">
    <source>
        <dbReference type="Proteomes" id="UP000256690"/>
    </source>
</evidence>
<gene>
    <name evidence="3" type="ORF">DSM5745_10655</name>
</gene>
<evidence type="ECO:0000313" key="3">
    <source>
        <dbReference type="EMBL" id="RDW61157.1"/>
    </source>
</evidence>
<feature type="region of interest" description="Disordered" evidence="1">
    <location>
        <begin position="500"/>
        <end position="523"/>
    </location>
</feature>
<dbReference type="STRING" id="1810919.A0A3D8QHE0"/>
<feature type="region of interest" description="Disordered" evidence="1">
    <location>
        <begin position="446"/>
        <end position="487"/>
    </location>
</feature>
<sequence>MSHIQDLPTELLNRIFEFLAEPDSDTIERDRSCNTTTELYNLCLVCQRFRDLAQPLLFRYIDGDNIDDLKSLISLTKAVYRRPTLGELVKFVTVTLSLYGLPGENPPKLPSDDLKLFANVVRELELPHEEEERWIRAVETQDLSVFVVLLTFKTPNIRVLRVAHGQVFVQPFLALWKKHPSYLSSLYQIWIACDSVFPGYNIAIYEKFLTLPNLKASTFVDGELVRSKYPSSWAPGTLAAEELAFKDCFIDAISLKKLIQACKKVKALTYQGFSAMPNGDSHIRYGNEKEFHAADAHAALLPHKATLEHLHVEFFREPWLIDGQAYAEYCASTPKLPSLDDFPVLETVIVPYATLPPHPRFPSSIQLLHITDCNSSIREMLSNIVKDVKKGLYPNLTKFLVLAIDVSRPVKLAGQIIPQGKTPSDCIQELQGWFSGTKVDFQICPYDLTPPRGRPDDDDDDDGDDDDLPGFPGGPGMPGMLQMMMMQQAMDDPGFAAMLQHAAAESDSDDESWVTDTDDDDIE</sequence>
<dbReference type="OrthoDB" id="2520703at2759"/>
<proteinExistence type="predicted"/>
<keyword evidence="4" id="KW-1185">Reference proteome</keyword>
<evidence type="ECO:0000256" key="1">
    <source>
        <dbReference type="SAM" id="MobiDB-lite"/>
    </source>
</evidence>
<dbReference type="Proteomes" id="UP000256690">
    <property type="component" value="Unassembled WGS sequence"/>
</dbReference>
<accession>A0A3D8QHE0</accession>
<reference evidence="3 4" key="1">
    <citation type="journal article" date="2018" name="IMA Fungus">
        <title>IMA Genome-F 9: Draft genome sequence of Annulohypoxylon stygium, Aspergillus mulundensis, Berkeleyomyces basicola (syn. Thielaviopsis basicola), Ceratocystis smalleyi, two Cercospora beticola strains, Coleophoma cylindrospora, Fusarium fracticaudum, Phialophora cf. hyalina, and Morchella septimelata.</title>
        <authorList>
            <person name="Wingfield B.D."/>
            <person name="Bills G.F."/>
            <person name="Dong Y."/>
            <person name="Huang W."/>
            <person name="Nel W.J."/>
            <person name="Swalarsk-Parry B.S."/>
            <person name="Vaghefi N."/>
            <person name="Wilken P.M."/>
            <person name="An Z."/>
            <person name="de Beer Z.W."/>
            <person name="De Vos L."/>
            <person name="Chen L."/>
            <person name="Duong T.A."/>
            <person name="Gao Y."/>
            <person name="Hammerbacher A."/>
            <person name="Kikkert J.R."/>
            <person name="Li Y."/>
            <person name="Li H."/>
            <person name="Li K."/>
            <person name="Li Q."/>
            <person name="Liu X."/>
            <person name="Ma X."/>
            <person name="Naidoo K."/>
            <person name="Pethybridge S.J."/>
            <person name="Sun J."/>
            <person name="Steenkamp E.T."/>
            <person name="van der Nest M.A."/>
            <person name="van Wyk S."/>
            <person name="Wingfield M.J."/>
            <person name="Xiong C."/>
            <person name="Yue Q."/>
            <person name="Zhang X."/>
        </authorList>
    </citation>
    <scope>NUCLEOTIDE SEQUENCE [LARGE SCALE GENOMIC DNA]</scope>
    <source>
        <strain evidence="3 4">DSM 5745</strain>
    </source>
</reference>
<feature type="compositionally biased region" description="Low complexity" evidence="1">
    <location>
        <begin position="478"/>
        <end position="487"/>
    </location>
</feature>
<dbReference type="RefSeq" id="XP_026598689.1">
    <property type="nucleotide sequence ID" value="XM_026752671.1"/>
</dbReference>
<dbReference type="AlphaFoldDB" id="A0A3D8QHE0"/>
<feature type="compositionally biased region" description="Acidic residues" evidence="1">
    <location>
        <begin position="456"/>
        <end position="468"/>
    </location>
</feature>
<organism evidence="3 4">
    <name type="scientific">Aspergillus mulundensis</name>
    <dbReference type="NCBI Taxonomy" id="1810919"/>
    <lineage>
        <taxon>Eukaryota</taxon>
        <taxon>Fungi</taxon>
        <taxon>Dikarya</taxon>
        <taxon>Ascomycota</taxon>
        <taxon>Pezizomycotina</taxon>
        <taxon>Eurotiomycetes</taxon>
        <taxon>Eurotiomycetidae</taxon>
        <taxon>Eurotiales</taxon>
        <taxon>Aspergillaceae</taxon>
        <taxon>Aspergillus</taxon>
        <taxon>Aspergillus subgen. Nidulantes</taxon>
    </lineage>
</organism>
<feature type="compositionally biased region" description="Acidic residues" evidence="1">
    <location>
        <begin position="506"/>
        <end position="523"/>
    </location>
</feature>
<evidence type="ECO:0000259" key="2">
    <source>
        <dbReference type="Pfam" id="PF12937"/>
    </source>
</evidence>
<dbReference type="Gene3D" id="1.20.1280.50">
    <property type="match status" value="1"/>
</dbReference>
<dbReference type="InterPro" id="IPR001810">
    <property type="entry name" value="F-box_dom"/>
</dbReference>
<feature type="domain" description="F-box" evidence="2">
    <location>
        <begin position="4"/>
        <end position="61"/>
    </location>
</feature>
<comment type="caution">
    <text evidence="3">The sequence shown here is derived from an EMBL/GenBank/DDBJ whole genome shotgun (WGS) entry which is preliminary data.</text>
</comment>
<dbReference type="Pfam" id="PF12937">
    <property type="entry name" value="F-box-like"/>
    <property type="match status" value="1"/>
</dbReference>
<name>A0A3D8QHE0_9EURO</name>
<protein>
    <recommendedName>
        <fullName evidence="2">F-box domain-containing protein</fullName>
    </recommendedName>
</protein>